<dbReference type="InterPro" id="IPR012341">
    <property type="entry name" value="6hp_glycosidase-like_sf"/>
</dbReference>
<comment type="caution">
    <text evidence="3">The sequence shown here is derived from an EMBL/GenBank/DDBJ whole genome shotgun (WGS) entry which is preliminary data.</text>
</comment>
<dbReference type="RefSeq" id="WP_131259018.1">
    <property type="nucleotide sequence ID" value="NZ_JBHSUS010000001.1"/>
</dbReference>
<dbReference type="SUPFAM" id="SSF48208">
    <property type="entry name" value="Six-hairpin glycosidases"/>
    <property type="match status" value="1"/>
</dbReference>
<dbReference type="InterPro" id="IPR010819">
    <property type="entry name" value="AGE/CE"/>
</dbReference>
<dbReference type="PANTHER" id="PTHR15108">
    <property type="entry name" value="N-ACYLGLUCOSAMINE-2-EPIMERASE"/>
    <property type="match status" value="1"/>
</dbReference>
<accession>A0ABW1XFC2</accession>
<reference evidence="4" key="1">
    <citation type="journal article" date="2019" name="Int. J. Syst. Evol. Microbiol.">
        <title>The Global Catalogue of Microorganisms (GCM) 10K type strain sequencing project: providing services to taxonomists for standard genome sequencing and annotation.</title>
        <authorList>
            <consortium name="The Broad Institute Genomics Platform"/>
            <consortium name="The Broad Institute Genome Sequencing Center for Infectious Disease"/>
            <person name="Wu L."/>
            <person name="Ma J."/>
        </authorList>
    </citation>
    <scope>NUCLEOTIDE SEQUENCE [LARGE SCALE GENOMIC DNA]</scope>
    <source>
        <strain evidence="4">CGMCC 1.16031</strain>
    </source>
</reference>
<keyword evidence="2" id="KW-0413">Isomerase</keyword>
<dbReference type="EMBL" id="JBHSUS010000001">
    <property type="protein sequence ID" value="MFC6438908.1"/>
    <property type="molecule type" value="Genomic_DNA"/>
</dbReference>
<proteinExistence type="inferred from homology"/>
<comment type="similarity">
    <text evidence="1">Belongs to the N-acylglucosamine 2-epimerase family.</text>
</comment>
<dbReference type="Proteomes" id="UP001596364">
    <property type="component" value="Unassembled WGS sequence"/>
</dbReference>
<evidence type="ECO:0000313" key="3">
    <source>
        <dbReference type="EMBL" id="MFC6438908.1"/>
    </source>
</evidence>
<organism evidence="3 4">
    <name type="scientific">Pseudobowmanella zhangzhouensis</name>
    <dbReference type="NCBI Taxonomy" id="1537679"/>
    <lineage>
        <taxon>Bacteria</taxon>
        <taxon>Pseudomonadati</taxon>
        <taxon>Pseudomonadota</taxon>
        <taxon>Gammaproteobacteria</taxon>
        <taxon>Alteromonadales</taxon>
        <taxon>Alteromonadaceae</taxon>
    </lineage>
</organism>
<keyword evidence="4" id="KW-1185">Reference proteome</keyword>
<dbReference type="Pfam" id="PF07221">
    <property type="entry name" value="GlcNAc_2-epim"/>
    <property type="match status" value="1"/>
</dbReference>
<gene>
    <name evidence="3" type="ORF">ACFP85_01905</name>
</gene>
<sequence length="386" mass="43970">MAVNPDLLNQAQRFADWLQHQALPLWVKHGQLNDGGSVERLTVQATPNLQDNRRVRVHARQIYAYSAAVEMGWLDRATGEKLVEGLHDYLNTHGRNPDTPVGYAHVLTGENQLVDGKLDLYDCAFHIFAATYRYKVFAQQDALQQADGILNYLDSQLKGPGLGWLEGNYIADVRRQNPHMHLFETFLALYEATNQARYLDYARQMFALFEQVFFDKQHGVLLEFFDHHWTPAPDGKGQLIEPGHMFEWVWLLRRYQRHTGTETGHYCEQLIEHGLHYGLDAQSGLIFDEVSLSGEITKPTKRNWPVIEMIKAYLAQAEFGVAGAEQHAAEAIALLFRYFIEPANQGLFFDQLDSHNRVANDSAPASILYHLMLAAVEATLYCNNAN</sequence>
<name>A0ABW1XFC2_9ALTE</name>
<dbReference type="Gene3D" id="1.50.10.10">
    <property type="match status" value="1"/>
</dbReference>
<evidence type="ECO:0000256" key="1">
    <source>
        <dbReference type="ARBA" id="ARBA00008558"/>
    </source>
</evidence>
<dbReference type="InterPro" id="IPR008928">
    <property type="entry name" value="6-hairpin_glycosidase_sf"/>
</dbReference>
<evidence type="ECO:0000313" key="4">
    <source>
        <dbReference type="Proteomes" id="UP001596364"/>
    </source>
</evidence>
<protein>
    <submittedName>
        <fullName evidence="3">AGE family epimerase/isomerase</fullName>
    </submittedName>
</protein>
<evidence type="ECO:0000256" key="2">
    <source>
        <dbReference type="ARBA" id="ARBA00023235"/>
    </source>
</evidence>